<organism evidence="1 2">
    <name type="scientific">Zalaria obscura</name>
    <dbReference type="NCBI Taxonomy" id="2024903"/>
    <lineage>
        <taxon>Eukaryota</taxon>
        <taxon>Fungi</taxon>
        <taxon>Dikarya</taxon>
        <taxon>Ascomycota</taxon>
        <taxon>Pezizomycotina</taxon>
        <taxon>Dothideomycetes</taxon>
        <taxon>Dothideomycetidae</taxon>
        <taxon>Dothideales</taxon>
        <taxon>Zalariaceae</taxon>
        <taxon>Zalaria</taxon>
    </lineage>
</organism>
<reference evidence="1" key="1">
    <citation type="submission" date="2024-02" db="EMBL/GenBank/DDBJ databases">
        <title>Metagenome Assembled Genome of Zalaria obscura JY119.</title>
        <authorList>
            <person name="Vighnesh L."/>
            <person name="Jagadeeshwari U."/>
            <person name="Venkata Ramana C."/>
            <person name="Sasikala C."/>
        </authorList>
    </citation>
    <scope>NUCLEOTIDE SEQUENCE</scope>
    <source>
        <strain evidence="1">JY119</strain>
    </source>
</reference>
<keyword evidence="2" id="KW-1185">Reference proteome</keyword>
<protein>
    <submittedName>
        <fullName evidence="1">Uncharacterized protein</fullName>
    </submittedName>
</protein>
<dbReference type="EMBL" id="JAMKPW020000022">
    <property type="protein sequence ID" value="KAK8206683.1"/>
    <property type="molecule type" value="Genomic_DNA"/>
</dbReference>
<dbReference type="Proteomes" id="UP001320706">
    <property type="component" value="Unassembled WGS sequence"/>
</dbReference>
<evidence type="ECO:0000313" key="2">
    <source>
        <dbReference type="Proteomes" id="UP001320706"/>
    </source>
</evidence>
<evidence type="ECO:0000313" key="1">
    <source>
        <dbReference type="EMBL" id="KAK8206683.1"/>
    </source>
</evidence>
<gene>
    <name evidence="1" type="ORF">M8818_004517</name>
</gene>
<proteinExistence type="predicted"/>
<comment type="caution">
    <text evidence="1">The sequence shown here is derived from an EMBL/GenBank/DDBJ whole genome shotgun (WGS) entry which is preliminary data.</text>
</comment>
<accession>A0ACC3SC23</accession>
<name>A0ACC3SC23_9PEZI</name>
<sequence>MTGQEDQQTDALTDSSVLLAAMLLALRQATPSRSDLESELGPNAAVSRRLASAVCRHSRRQRGKSARFLSLPNRTVRAELG</sequence>